<reference evidence="1" key="1">
    <citation type="journal article" date="2019" name="Sci. Rep.">
        <title>Draft genome of Tanacetum cinerariifolium, the natural source of mosquito coil.</title>
        <authorList>
            <person name="Yamashiro T."/>
            <person name="Shiraishi A."/>
            <person name="Satake H."/>
            <person name="Nakayama K."/>
        </authorList>
    </citation>
    <scope>NUCLEOTIDE SEQUENCE</scope>
</reference>
<proteinExistence type="predicted"/>
<organism evidence="1">
    <name type="scientific">Tanacetum cinerariifolium</name>
    <name type="common">Dalmatian daisy</name>
    <name type="synonym">Chrysanthemum cinerariifolium</name>
    <dbReference type="NCBI Taxonomy" id="118510"/>
    <lineage>
        <taxon>Eukaryota</taxon>
        <taxon>Viridiplantae</taxon>
        <taxon>Streptophyta</taxon>
        <taxon>Embryophyta</taxon>
        <taxon>Tracheophyta</taxon>
        <taxon>Spermatophyta</taxon>
        <taxon>Magnoliopsida</taxon>
        <taxon>eudicotyledons</taxon>
        <taxon>Gunneridae</taxon>
        <taxon>Pentapetalae</taxon>
        <taxon>asterids</taxon>
        <taxon>campanulids</taxon>
        <taxon>Asterales</taxon>
        <taxon>Asteraceae</taxon>
        <taxon>Asteroideae</taxon>
        <taxon>Anthemideae</taxon>
        <taxon>Anthemidinae</taxon>
        <taxon>Tanacetum</taxon>
    </lineage>
</organism>
<dbReference type="EMBL" id="BKCJ011084462">
    <property type="protein sequence ID" value="GFC82425.1"/>
    <property type="molecule type" value="Genomic_DNA"/>
</dbReference>
<gene>
    <name evidence="1" type="ORF">Tci_854395</name>
</gene>
<sequence length="97" mass="11224">MSFKPNIPETPLYKSKLMISNEYKKETEVKVANTFDNKEALVLAVRLKALDEGYQFLSDMSNPESCGHGWKQPDCANCFRYMQRRNRSMLGIVDVRT</sequence>
<comment type="caution">
    <text evidence="1">The sequence shown here is derived from an EMBL/GenBank/DDBJ whole genome shotgun (WGS) entry which is preliminary data.</text>
</comment>
<evidence type="ECO:0000313" key="1">
    <source>
        <dbReference type="EMBL" id="GFC82425.1"/>
    </source>
</evidence>
<protein>
    <submittedName>
        <fullName evidence="1">Uncharacterized protein</fullName>
    </submittedName>
</protein>
<dbReference type="AlphaFoldDB" id="A0A699R9H2"/>
<accession>A0A699R9H2</accession>
<name>A0A699R9H2_TANCI</name>